<gene>
    <name evidence="1" type="ORF">NITLEN_10220</name>
</gene>
<evidence type="ECO:0000313" key="2">
    <source>
        <dbReference type="Proteomes" id="UP000248168"/>
    </source>
</evidence>
<dbReference type="EMBL" id="OUNR01000001">
    <property type="protein sequence ID" value="SPP63134.1"/>
    <property type="molecule type" value="Genomic_DNA"/>
</dbReference>
<proteinExistence type="predicted"/>
<organism evidence="1 2">
    <name type="scientific">Nitrospira lenta</name>
    <dbReference type="NCBI Taxonomy" id="1436998"/>
    <lineage>
        <taxon>Bacteria</taxon>
        <taxon>Pseudomonadati</taxon>
        <taxon>Nitrospirota</taxon>
        <taxon>Nitrospiria</taxon>
        <taxon>Nitrospirales</taxon>
        <taxon>Nitrospiraceae</taxon>
        <taxon>Nitrospira</taxon>
    </lineage>
</organism>
<reference evidence="2" key="1">
    <citation type="submission" date="2018-04" db="EMBL/GenBank/DDBJ databases">
        <authorList>
            <person name="Lucker S."/>
            <person name="Sakoula D."/>
        </authorList>
    </citation>
    <scope>NUCLEOTIDE SEQUENCE [LARGE SCALE GENOMIC DNA]</scope>
</reference>
<accession>A0A330L0F9</accession>
<dbReference type="Proteomes" id="UP000248168">
    <property type="component" value="Unassembled WGS sequence"/>
</dbReference>
<protein>
    <submittedName>
        <fullName evidence="1">Uncharacterized protein</fullName>
    </submittedName>
</protein>
<dbReference type="InParanoid" id="A0A330L0F9"/>
<dbReference type="AlphaFoldDB" id="A0A330L0F9"/>
<keyword evidence="2" id="KW-1185">Reference proteome</keyword>
<sequence>MKRSGRSSNTSGVLPESMVMGRWDRAKGWDPVEEWADVAAKPVIDRPDAINQAVDRIEHLSQNPVSCGTPR</sequence>
<evidence type="ECO:0000313" key="1">
    <source>
        <dbReference type="EMBL" id="SPP63134.1"/>
    </source>
</evidence>
<name>A0A330L0F9_9BACT</name>